<keyword evidence="6" id="KW-0833">Ubl conjugation pathway</keyword>
<evidence type="ECO:0000256" key="6">
    <source>
        <dbReference type="ARBA" id="ARBA00022786"/>
    </source>
</evidence>
<keyword evidence="11" id="KW-1185">Reference proteome</keyword>
<proteinExistence type="predicted"/>
<dbReference type="SUPFAM" id="SSF57850">
    <property type="entry name" value="RING/U-box"/>
    <property type="match status" value="2"/>
</dbReference>
<accession>A0A9P8BNX0</accession>
<keyword evidence="3" id="KW-0479">Metal-binding</keyword>
<dbReference type="CDD" id="cd20353">
    <property type="entry name" value="Rcat_RBR_RNF216"/>
    <property type="match status" value="1"/>
</dbReference>
<keyword evidence="5" id="KW-0863">Zinc-finger</keyword>
<dbReference type="PROSITE" id="PS51873">
    <property type="entry name" value="TRIAD"/>
    <property type="match status" value="1"/>
</dbReference>
<keyword evidence="4" id="KW-0677">Repeat</keyword>
<dbReference type="GO" id="GO:0016740">
    <property type="term" value="F:transferase activity"/>
    <property type="evidence" value="ECO:0007669"/>
    <property type="project" value="UniProtKB-KW"/>
</dbReference>
<dbReference type="InterPro" id="IPR051628">
    <property type="entry name" value="LUBAC_E3_Ligases"/>
</dbReference>
<evidence type="ECO:0000256" key="3">
    <source>
        <dbReference type="ARBA" id="ARBA00022723"/>
    </source>
</evidence>
<evidence type="ECO:0000256" key="5">
    <source>
        <dbReference type="ARBA" id="ARBA00022771"/>
    </source>
</evidence>
<comment type="pathway">
    <text evidence="1">Protein modification; protein ubiquitination.</text>
</comment>
<reference evidence="10" key="1">
    <citation type="submission" date="2021-06" db="EMBL/GenBank/DDBJ databases">
        <title>Genome Sequence of Mortierella hyaline Strain SCG-10, a Cold-Adapted, Nitrate-Reducing Fungus Isolated from Soil in Minnesota, USA.</title>
        <authorList>
            <person name="Aldossari N."/>
        </authorList>
    </citation>
    <scope>NUCLEOTIDE SEQUENCE</scope>
    <source>
        <strain evidence="10">SCG-10</strain>
    </source>
</reference>
<evidence type="ECO:0000256" key="4">
    <source>
        <dbReference type="ARBA" id="ARBA00022737"/>
    </source>
</evidence>
<comment type="caution">
    <text evidence="10">The sequence shown here is derived from an EMBL/GenBank/DDBJ whole genome shotgun (WGS) entry which is preliminary data.</text>
</comment>
<protein>
    <recommendedName>
        <fullName evidence="9">RING-type domain-containing protein</fullName>
    </recommendedName>
</protein>
<feature type="region of interest" description="Disordered" evidence="8">
    <location>
        <begin position="1"/>
        <end position="38"/>
    </location>
</feature>
<keyword evidence="2" id="KW-0808">Transferase</keyword>
<evidence type="ECO:0000313" key="10">
    <source>
        <dbReference type="EMBL" id="KAG9063249.1"/>
    </source>
</evidence>
<dbReference type="AlphaFoldDB" id="A0A9P8BNX0"/>
<dbReference type="InterPro" id="IPR044066">
    <property type="entry name" value="TRIAD_supradom"/>
</dbReference>
<dbReference type="OrthoDB" id="10009520at2759"/>
<dbReference type="PANTHER" id="PTHR22770">
    <property type="entry name" value="UBIQUITIN CONJUGATING ENZYME 7 INTERACTING PROTEIN-RELATED"/>
    <property type="match status" value="1"/>
</dbReference>
<feature type="domain" description="RING-type" evidence="9">
    <location>
        <begin position="80"/>
        <end position="242"/>
    </location>
</feature>
<dbReference type="Pfam" id="PF26191">
    <property type="entry name" value="RING-HC_RBR_RNF216"/>
    <property type="match status" value="1"/>
</dbReference>
<gene>
    <name evidence="10" type="ORF">KI688_004853</name>
</gene>
<dbReference type="Pfam" id="PF26200">
    <property type="entry name" value="Rcat_RNF216"/>
    <property type="match status" value="1"/>
</dbReference>
<dbReference type="InterPro" id="IPR047546">
    <property type="entry name" value="Rcat_RBR_RNF216"/>
</dbReference>
<evidence type="ECO:0000256" key="7">
    <source>
        <dbReference type="ARBA" id="ARBA00022833"/>
    </source>
</evidence>
<evidence type="ECO:0000313" key="11">
    <source>
        <dbReference type="Proteomes" id="UP000707451"/>
    </source>
</evidence>
<evidence type="ECO:0000256" key="2">
    <source>
        <dbReference type="ARBA" id="ARBA00022679"/>
    </source>
</evidence>
<dbReference type="Proteomes" id="UP000707451">
    <property type="component" value="Unassembled WGS sequence"/>
</dbReference>
<name>A0A9P8BNX0_9FUNG</name>
<dbReference type="EMBL" id="JAHRHY010000017">
    <property type="protein sequence ID" value="KAG9063249.1"/>
    <property type="molecule type" value="Genomic_DNA"/>
</dbReference>
<sequence length="286" mass="32602">MTELQNPGKGKKNSTNASDVRLTEVKKPRKARSPVPLNTLDPDFRRELLWVRAKIEKEQAEINDALAEEENLRVHTENNNLKECGCCFDDVPANRIAMCEEGHIFCLSCSRRGAEVELGYRRTVLKCMTGGCTAVFPDSEAVLFLAKPVFEGLLRARQQSELKMELEKNNVLSVQHKVEEEMSQALIRECPKCKSRFFKTEGCNKMTCPQCHTRMCYVCKIQIKDYSHFDQSPAGQPAKKKNLCRLWEDTIQRNNDEVKAAAQKTLQELQTQDPNLAAQVRLDIPK</sequence>
<dbReference type="GO" id="GO:0008270">
    <property type="term" value="F:zinc ion binding"/>
    <property type="evidence" value="ECO:0007669"/>
    <property type="project" value="UniProtKB-KW"/>
</dbReference>
<dbReference type="InterPro" id="IPR047544">
    <property type="entry name" value="RING-HC_RBR_RNF216"/>
</dbReference>
<dbReference type="PANTHER" id="PTHR22770:SF47">
    <property type="entry name" value="E3 UBIQUITIN-PROTEIN LIGASE RNF216"/>
    <property type="match status" value="1"/>
</dbReference>
<keyword evidence="7" id="KW-0862">Zinc</keyword>
<evidence type="ECO:0000259" key="9">
    <source>
        <dbReference type="PROSITE" id="PS51873"/>
    </source>
</evidence>
<organism evidence="10 11">
    <name type="scientific">Linnemannia hyalina</name>
    <dbReference type="NCBI Taxonomy" id="64524"/>
    <lineage>
        <taxon>Eukaryota</taxon>
        <taxon>Fungi</taxon>
        <taxon>Fungi incertae sedis</taxon>
        <taxon>Mucoromycota</taxon>
        <taxon>Mortierellomycotina</taxon>
        <taxon>Mortierellomycetes</taxon>
        <taxon>Mortierellales</taxon>
        <taxon>Mortierellaceae</taxon>
        <taxon>Linnemannia</taxon>
    </lineage>
</organism>
<evidence type="ECO:0000256" key="8">
    <source>
        <dbReference type="SAM" id="MobiDB-lite"/>
    </source>
</evidence>
<dbReference type="Gene3D" id="1.20.120.1750">
    <property type="match status" value="1"/>
</dbReference>
<evidence type="ECO:0000256" key="1">
    <source>
        <dbReference type="ARBA" id="ARBA00004906"/>
    </source>
</evidence>